<evidence type="ECO:0000313" key="1">
    <source>
        <dbReference type="EMBL" id="KAI3766363.1"/>
    </source>
</evidence>
<dbReference type="EMBL" id="CM042011">
    <property type="protein sequence ID" value="KAI3766363.1"/>
    <property type="molecule type" value="Genomic_DNA"/>
</dbReference>
<sequence>MQLIISSTDVMLAGGSDSAIIPLGLGGFAACNSLSQRNNDPKGASRPWDVSRDGFVMGEGAGVLLLEELEHAKARGAKIYAEFLGGSFTSDAYHITKPHPNGIGIALCLEKALAQSGVVKEDVNYINAHATSTLSGDVSEYEAIIRCFGDNSELKINSTKSIIGHLLGAAGAVEAIATVKVMNDKQNDFGKLR</sequence>
<accession>A0ACB9F636</accession>
<keyword evidence="2" id="KW-1185">Reference proteome</keyword>
<proteinExistence type="predicted"/>
<gene>
    <name evidence="1" type="ORF">L2E82_16418</name>
</gene>
<comment type="caution">
    <text evidence="1">The sequence shown here is derived from an EMBL/GenBank/DDBJ whole genome shotgun (WGS) entry which is preliminary data.</text>
</comment>
<reference evidence="2" key="1">
    <citation type="journal article" date="2022" name="Mol. Ecol. Resour.">
        <title>The genomes of chicory, endive, great burdock and yacon provide insights into Asteraceae palaeo-polyploidization history and plant inulin production.</title>
        <authorList>
            <person name="Fan W."/>
            <person name="Wang S."/>
            <person name="Wang H."/>
            <person name="Wang A."/>
            <person name="Jiang F."/>
            <person name="Liu H."/>
            <person name="Zhao H."/>
            <person name="Xu D."/>
            <person name="Zhang Y."/>
        </authorList>
    </citation>
    <scope>NUCLEOTIDE SEQUENCE [LARGE SCALE GENOMIC DNA]</scope>
    <source>
        <strain evidence="2">cv. Punajuju</strain>
    </source>
</reference>
<organism evidence="1 2">
    <name type="scientific">Cichorium intybus</name>
    <name type="common">Chicory</name>
    <dbReference type="NCBI Taxonomy" id="13427"/>
    <lineage>
        <taxon>Eukaryota</taxon>
        <taxon>Viridiplantae</taxon>
        <taxon>Streptophyta</taxon>
        <taxon>Embryophyta</taxon>
        <taxon>Tracheophyta</taxon>
        <taxon>Spermatophyta</taxon>
        <taxon>Magnoliopsida</taxon>
        <taxon>eudicotyledons</taxon>
        <taxon>Gunneridae</taxon>
        <taxon>Pentapetalae</taxon>
        <taxon>asterids</taxon>
        <taxon>campanulids</taxon>
        <taxon>Asterales</taxon>
        <taxon>Asteraceae</taxon>
        <taxon>Cichorioideae</taxon>
        <taxon>Cichorieae</taxon>
        <taxon>Cichoriinae</taxon>
        <taxon>Cichorium</taxon>
    </lineage>
</organism>
<reference evidence="1 2" key="2">
    <citation type="journal article" date="2022" name="Mol. Ecol. Resour.">
        <title>The genomes of chicory, endive, great burdock and yacon provide insights into Asteraceae paleo-polyploidization history and plant inulin production.</title>
        <authorList>
            <person name="Fan W."/>
            <person name="Wang S."/>
            <person name="Wang H."/>
            <person name="Wang A."/>
            <person name="Jiang F."/>
            <person name="Liu H."/>
            <person name="Zhao H."/>
            <person name="Xu D."/>
            <person name="Zhang Y."/>
        </authorList>
    </citation>
    <scope>NUCLEOTIDE SEQUENCE [LARGE SCALE GENOMIC DNA]</scope>
    <source>
        <strain evidence="2">cv. Punajuju</strain>
        <tissue evidence="1">Leaves</tissue>
    </source>
</reference>
<name>A0ACB9F636_CICIN</name>
<dbReference type="Proteomes" id="UP001055811">
    <property type="component" value="Linkage Group LG03"/>
</dbReference>
<evidence type="ECO:0000313" key="2">
    <source>
        <dbReference type="Proteomes" id="UP001055811"/>
    </source>
</evidence>
<protein>
    <submittedName>
        <fullName evidence="1">Uncharacterized protein</fullName>
    </submittedName>
</protein>